<dbReference type="PANTHER" id="PTHR34390">
    <property type="entry name" value="UPF0442 PROTEIN YJJB-RELATED"/>
    <property type="match status" value="1"/>
</dbReference>
<dbReference type="Pfam" id="PF12821">
    <property type="entry name" value="ThrE_2"/>
    <property type="match status" value="1"/>
</dbReference>
<evidence type="ECO:0000256" key="4">
    <source>
        <dbReference type="ARBA" id="ARBA00022692"/>
    </source>
</evidence>
<comment type="caution">
    <text evidence="10">The sequence shown here is derived from an EMBL/GenBank/DDBJ whole genome shotgun (WGS) entry which is preliminary data.</text>
</comment>
<feature type="transmembrane region" description="Helical" evidence="8">
    <location>
        <begin position="130"/>
        <end position="151"/>
    </location>
</feature>
<feature type="domain" description="Threonine/Serine exporter ThrE" evidence="9">
    <location>
        <begin position="9"/>
        <end position="149"/>
    </location>
</feature>
<evidence type="ECO:0000256" key="7">
    <source>
        <dbReference type="ARBA" id="ARBA00034125"/>
    </source>
</evidence>
<dbReference type="EMBL" id="JAOZYT010000026">
    <property type="protein sequence ID" value="MCW0523758.1"/>
    <property type="molecule type" value="Genomic_DNA"/>
</dbReference>
<keyword evidence="2" id="KW-1003">Cell membrane</keyword>
<protein>
    <submittedName>
        <fullName evidence="10">Threonine/serine exporter family protein</fullName>
    </submittedName>
</protein>
<dbReference type="GO" id="GO:0005886">
    <property type="term" value="C:plasma membrane"/>
    <property type="evidence" value="ECO:0007669"/>
    <property type="project" value="UniProtKB-SubCell"/>
</dbReference>
<keyword evidence="5 8" id="KW-1133">Transmembrane helix</keyword>
<dbReference type="InterPro" id="IPR050539">
    <property type="entry name" value="ThrE_Dicarb/AminoAcid_Exp"/>
</dbReference>
<feature type="transmembrane region" description="Helical" evidence="8">
    <location>
        <begin position="56"/>
        <end position="75"/>
    </location>
</feature>
<dbReference type="GO" id="GO:0015744">
    <property type="term" value="P:succinate transport"/>
    <property type="evidence" value="ECO:0007669"/>
    <property type="project" value="TreeGrafter"/>
</dbReference>
<reference evidence="10" key="1">
    <citation type="submission" date="2022-10" db="EMBL/GenBank/DDBJ databases">
        <title>Sifting through the core-genome to identify putative cross-protective antigens against Riemerella anatipestifer.</title>
        <authorList>
            <person name="Zheng X."/>
            <person name="Zhang W."/>
        </authorList>
    </citation>
    <scope>NUCLEOTIDE SEQUENCE</scope>
    <source>
        <strain evidence="10">ZWRA178</strain>
    </source>
</reference>
<evidence type="ECO:0000313" key="10">
    <source>
        <dbReference type="EMBL" id="MCW0523758.1"/>
    </source>
</evidence>
<evidence type="ECO:0000256" key="3">
    <source>
        <dbReference type="ARBA" id="ARBA00022519"/>
    </source>
</evidence>
<evidence type="ECO:0000256" key="2">
    <source>
        <dbReference type="ARBA" id="ARBA00022475"/>
    </source>
</evidence>
<dbReference type="PANTHER" id="PTHR34390:SF1">
    <property type="entry name" value="SUCCINATE TRANSPORTER SUBUNIT YJJB-RELATED"/>
    <property type="match status" value="1"/>
</dbReference>
<feature type="transmembrane region" description="Helical" evidence="8">
    <location>
        <begin position="6"/>
        <end position="23"/>
    </location>
</feature>
<keyword evidence="6 8" id="KW-0472">Membrane</keyword>
<proteinExistence type="inferred from homology"/>
<evidence type="ECO:0000259" key="9">
    <source>
        <dbReference type="Pfam" id="PF12821"/>
    </source>
</evidence>
<evidence type="ECO:0000256" key="6">
    <source>
        <dbReference type="ARBA" id="ARBA00023136"/>
    </source>
</evidence>
<feature type="transmembrane region" description="Helical" evidence="8">
    <location>
        <begin position="30"/>
        <end position="50"/>
    </location>
</feature>
<gene>
    <name evidence="10" type="ORF">OKE68_05450</name>
</gene>
<evidence type="ECO:0000256" key="5">
    <source>
        <dbReference type="ARBA" id="ARBA00022989"/>
    </source>
</evidence>
<organism evidence="10 11">
    <name type="scientific">Riemerella anatipestifer</name>
    <name type="common">Moraxella anatipestifer</name>
    <dbReference type="NCBI Taxonomy" id="34085"/>
    <lineage>
        <taxon>Bacteria</taxon>
        <taxon>Pseudomonadati</taxon>
        <taxon>Bacteroidota</taxon>
        <taxon>Flavobacteriia</taxon>
        <taxon>Flavobacteriales</taxon>
        <taxon>Weeksellaceae</taxon>
        <taxon>Riemerella</taxon>
    </lineage>
</organism>
<dbReference type="Proteomes" id="UP001207440">
    <property type="component" value="Unassembled WGS sequence"/>
</dbReference>
<name>A0AAP3AP43_RIEAN</name>
<comment type="subcellular location">
    <subcellularLocation>
        <location evidence="1">Cell membrane</location>
        <topology evidence="1">Multi-pass membrane protein</topology>
    </subcellularLocation>
</comment>
<evidence type="ECO:0000256" key="1">
    <source>
        <dbReference type="ARBA" id="ARBA00004651"/>
    </source>
</evidence>
<dbReference type="RefSeq" id="WP_214194113.1">
    <property type="nucleotide sequence ID" value="NZ_CP081925.1"/>
</dbReference>
<dbReference type="AlphaFoldDB" id="A0AAP3AP43"/>
<evidence type="ECO:0000313" key="11">
    <source>
        <dbReference type="Proteomes" id="UP001207440"/>
    </source>
</evidence>
<keyword evidence="3" id="KW-0997">Cell inner membrane</keyword>
<keyword evidence="4 8" id="KW-0812">Transmembrane</keyword>
<dbReference type="InterPro" id="IPR024528">
    <property type="entry name" value="ThrE_2"/>
</dbReference>
<accession>A0AAP3AP43</accession>
<comment type="similarity">
    <text evidence="7">Belongs to the ThrE exporter (TC 2.A.79) family.</text>
</comment>
<evidence type="ECO:0000256" key="8">
    <source>
        <dbReference type="SAM" id="Phobius"/>
    </source>
</evidence>
<feature type="transmembrane region" description="Helical" evidence="8">
    <location>
        <begin position="87"/>
        <end position="110"/>
    </location>
</feature>
<sequence>MVYDILEKVFWAVFVSLGFAVLFNTPRRALWAVALLGALGFGIKTILLVYALNGQVVMATLLGASAVGLSGLYFAHRVHTPPIVFTIPAVINMIPGTLGYNFMVGIIRIVSSRKENSITVENLIEIINNGLNAGFTVLVLAFGVVFPILIFNTRTVKNKDLNRYLKYKMLKLKRKRLKQ</sequence>